<dbReference type="InterPro" id="IPR035902">
    <property type="entry name" value="Nuc_phospho_transferase"/>
</dbReference>
<dbReference type="AlphaFoldDB" id="A0A8D9NCL3"/>
<dbReference type="GO" id="GO:0005829">
    <property type="term" value="C:cytosol"/>
    <property type="evidence" value="ECO:0007669"/>
    <property type="project" value="TreeGrafter"/>
</dbReference>
<dbReference type="PANTHER" id="PTHR43285">
    <property type="entry name" value="ANTHRANILATE PHOSPHORIBOSYLTRANSFERASE"/>
    <property type="match status" value="1"/>
</dbReference>
<dbReference type="KEGG" id="plc:PAD_246"/>
<keyword evidence="2 6" id="KW-0808">Transferase</keyword>
<evidence type="ECO:0000256" key="1">
    <source>
        <dbReference type="ARBA" id="ARBA00022676"/>
    </source>
</evidence>
<dbReference type="InterPro" id="IPR017459">
    <property type="entry name" value="Glycosyl_Trfase_fam3_N_dom"/>
</dbReference>
<dbReference type="GO" id="GO:0000162">
    <property type="term" value="P:L-tryptophan biosynthetic process"/>
    <property type="evidence" value="ECO:0007669"/>
    <property type="project" value="UniProtKB-KW"/>
</dbReference>
<dbReference type="InterPro" id="IPR036320">
    <property type="entry name" value="Glycosyl_Trfase_fam3_N_dom_sf"/>
</dbReference>
<keyword evidence="3" id="KW-0822">Tryptophan biosynthesis</keyword>
<gene>
    <name evidence="6" type="primary">trpD</name>
    <name evidence="6" type="ORF">PAD_246</name>
</gene>
<feature type="domain" description="Glycosyl transferase family 3 N-terminal" evidence="5">
    <location>
        <begin position="4"/>
        <end position="61"/>
    </location>
</feature>
<protein>
    <submittedName>
        <fullName evidence="6">Anthranilate phosphoribosyltransferase</fullName>
        <ecNumber evidence="6">2.4.2.18</ecNumber>
    </submittedName>
</protein>
<dbReference type="NCBIfam" id="TIGR01245">
    <property type="entry name" value="trpD"/>
    <property type="match status" value="1"/>
</dbReference>
<name>A0A8D9NCL3_9GAMM</name>
<keyword evidence="3" id="KW-0028">Amino-acid biosynthesis</keyword>
<dbReference type="RefSeq" id="WP_219848645.1">
    <property type="nucleotide sequence ID" value="NZ_LN649255.1"/>
</dbReference>
<evidence type="ECO:0000313" key="7">
    <source>
        <dbReference type="Proteomes" id="UP000032800"/>
    </source>
</evidence>
<keyword evidence="3" id="KW-0057">Aromatic amino acid biosynthesis</keyword>
<dbReference type="SUPFAM" id="SSF52418">
    <property type="entry name" value="Nucleoside phosphorylase/phosphoribosyltransferase catalytic domain"/>
    <property type="match status" value="1"/>
</dbReference>
<dbReference type="InterPro" id="IPR005940">
    <property type="entry name" value="Anthranilate_Pribosyl_Tfrase"/>
</dbReference>
<dbReference type="Pfam" id="PF02885">
    <property type="entry name" value="Glycos_trans_3N"/>
    <property type="match status" value="1"/>
</dbReference>
<dbReference type="EMBL" id="LN649255">
    <property type="protein sequence ID" value="CEI58809.1"/>
    <property type="molecule type" value="Genomic_DNA"/>
</dbReference>
<evidence type="ECO:0000256" key="3">
    <source>
        <dbReference type="ARBA" id="ARBA00022822"/>
    </source>
</evidence>
<dbReference type="SUPFAM" id="SSF47648">
    <property type="entry name" value="Nucleoside phosphorylase/phosphoribosyltransferase N-terminal domain"/>
    <property type="match status" value="1"/>
</dbReference>
<feature type="domain" description="Glycosyl transferase family 3" evidence="4">
    <location>
        <begin position="74"/>
        <end position="321"/>
    </location>
</feature>
<dbReference type="EC" id="2.4.2.18" evidence="6"/>
<dbReference type="Gene3D" id="3.40.1030.10">
    <property type="entry name" value="Nucleoside phosphorylase/phosphoribosyltransferase catalytic domain"/>
    <property type="match status" value="1"/>
</dbReference>
<keyword evidence="1 6" id="KW-0328">Glycosyltransferase</keyword>
<reference evidence="6 7" key="1">
    <citation type="journal article" date="2015" name="Genome Biol. Evol.">
        <title>Genome evolution in the primary endosymbiont of whiteflies sheds light on their divergence.</title>
        <authorList>
            <person name="Santos-Garcia D."/>
            <person name="Vargas-Chavez C."/>
            <person name="Moya A."/>
            <person name="Latorre A."/>
            <person name="Silva"/>
            <person name="F J."/>
        </authorList>
    </citation>
    <scope>NUCLEOTIDE SEQUENCE [LARGE SCALE GENOMIC DNA]</scope>
    <source>
        <strain evidence="7">AD-VLC</strain>
    </source>
</reference>
<dbReference type="Pfam" id="PF00591">
    <property type="entry name" value="Glycos_transf_3"/>
    <property type="match status" value="1"/>
</dbReference>
<accession>A0A8D9NCL3</accession>
<sequence length="342" mass="38547">MIYKILKTLIKKKNIKFKFFYKLMELIVLGKIESTQIASILTALSIKKENSAEIAATAKVINDFKKLNLIKNINLIDLVGTGSDNFNYFNISTASSFVVAASRAIKVVKHGSKSISSYSGSLDLLNVLGINLNFKKKEFIKCIKNIGIIFFILNSKYKKKIKQIRIDIHIPTIFNILGPLNNPIQPLKQLVGVYDKRLLNLIAKAFMKLGSIKTLVIHSKEGLDEISLKNSTYISELNKGKIKNYLIHPKNFFMKTKLLNFIKIKNVLQSLDIIINSINGNFCLAFEIILLNSGTALYVSGIVNNINNGIDLAKYILFSGKVFKKLKELVFFTKNLRKGYNG</sequence>
<proteinExistence type="predicted"/>
<dbReference type="InterPro" id="IPR000312">
    <property type="entry name" value="Glycosyl_Trfase_fam3"/>
</dbReference>
<evidence type="ECO:0000259" key="4">
    <source>
        <dbReference type="Pfam" id="PF00591"/>
    </source>
</evidence>
<evidence type="ECO:0000313" key="6">
    <source>
        <dbReference type="EMBL" id="CEI58809.1"/>
    </source>
</evidence>
<evidence type="ECO:0000256" key="2">
    <source>
        <dbReference type="ARBA" id="ARBA00022679"/>
    </source>
</evidence>
<dbReference type="Gene3D" id="1.20.970.10">
    <property type="entry name" value="Transferase, Pyrimidine Nucleoside Phosphorylase, Chain C"/>
    <property type="match status" value="1"/>
</dbReference>
<dbReference type="GO" id="GO:0004048">
    <property type="term" value="F:anthranilate phosphoribosyltransferase activity"/>
    <property type="evidence" value="ECO:0007669"/>
    <property type="project" value="UniProtKB-EC"/>
</dbReference>
<organism evidence="6 7">
    <name type="scientific">Candidatus Portiera aleyrodidarum</name>
    <name type="common">primary endosymbiont of Bemisia tabaci</name>
    <dbReference type="NCBI Taxonomy" id="91844"/>
    <lineage>
        <taxon>Bacteria</taxon>
        <taxon>Pseudomonadati</taxon>
        <taxon>Pseudomonadota</taxon>
        <taxon>Gammaproteobacteria</taxon>
        <taxon>Candidatus Johnevansiales</taxon>
        <taxon>Candidatus Johnevansiaceae</taxon>
        <taxon>Candidatus Portiera</taxon>
    </lineage>
</organism>
<dbReference type="PANTHER" id="PTHR43285:SF2">
    <property type="entry name" value="ANTHRANILATE PHOSPHORIBOSYLTRANSFERASE"/>
    <property type="match status" value="1"/>
</dbReference>
<evidence type="ECO:0000259" key="5">
    <source>
        <dbReference type="Pfam" id="PF02885"/>
    </source>
</evidence>
<dbReference type="Proteomes" id="UP000032800">
    <property type="component" value="Chromosome I"/>
</dbReference>